<feature type="region of interest" description="Disordered" evidence="1">
    <location>
        <begin position="48"/>
        <end position="67"/>
    </location>
</feature>
<proteinExistence type="predicted"/>
<evidence type="ECO:0000313" key="3">
    <source>
        <dbReference type="Proteomes" id="UP001279410"/>
    </source>
</evidence>
<name>A0AAD3RA83_LATJO</name>
<dbReference type="AlphaFoldDB" id="A0AAD3RA83"/>
<dbReference type="Proteomes" id="UP001279410">
    <property type="component" value="Unassembled WGS sequence"/>
</dbReference>
<evidence type="ECO:0000313" key="2">
    <source>
        <dbReference type="EMBL" id="GLD60615.1"/>
    </source>
</evidence>
<reference evidence="2" key="1">
    <citation type="submission" date="2022-08" db="EMBL/GenBank/DDBJ databases">
        <title>Genome sequencing of akame (Lates japonicus).</title>
        <authorList>
            <person name="Hashiguchi Y."/>
            <person name="Takahashi H."/>
        </authorList>
    </citation>
    <scope>NUCLEOTIDE SEQUENCE</scope>
    <source>
        <strain evidence="2">Kochi</strain>
    </source>
</reference>
<comment type="caution">
    <text evidence="2">The sequence shown here is derived from an EMBL/GenBank/DDBJ whole genome shotgun (WGS) entry which is preliminary data.</text>
</comment>
<dbReference type="GO" id="GO:0005581">
    <property type="term" value="C:collagen trimer"/>
    <property type="evidence" value="ECO:0007669"/>
    <property type="project" value="UniProtKB-KW"/>
</dbReference>
<keyword evidence="3" id="KW-1185">Reference proteome</keyword>
<organism evidence="2 3">
    <name type="scientific">Lates japonicus</name>
    <name type="common">Japanese lates</name>
    <dbReference type="NCBI Taxonomy" id="270547"/>
    <lineage>
        <taxon>Eukaryota</taxon>
        <taxon>Metazoa</taxon>
        <taxon>Chordata</taxon>
        <taxon>Craniata</taxon>
        <taxon>Vertebrata</taxon>
        <taxon>Euteleostomi</taxon>
        <taxon>Actinopterygii</taxon>
        <taxon>Neopterygii</taxon>
        <taxon>Teleostei</taxon>
        <taxon>Neoteleostei</taxon>
        <taxon>Acanthomorphata</taxon>
        <taxon>Carangaria</taxon>
        <taxon>Carangaria incertae sedis</taxon>
        <taxon>Centropomidae</taxon>
        <taxon>Lates</taxon>
    </lineage>
</organism>
<accession>A0AAD3RA83</accession>
<evidence type="ECO:0000256" key="1">
    <source>
        <dbReference type="SAM" id="MobiDB-lite"/>
    </source>
</evidence>
<sequence>MEFAIRSLTGRGTQREANKKLVLFSDGRSQAVTEAVLEKRVRGWRTPALPLTRKSPPDRLPCRVSLR</sequence>
<dbReference type="EMBL" id="BRZM01004934">
    <property type="protein sequence ID" value="GLD60615.1"/>
    <property type="molecule type" value="Genomic_DNA"/>
</dbReference>
<keyword evidence="2" id="KW-0176">Collagen</keyword>
<protein>
    <submittedName>
        <fullName evidence="2">Collagen alpha-1(VI) chain</fullName>
    </submittedName>
</protein>
<gene>
    <name evidence="2" type="ORF">AKAME5_002901500</name>
</gene>